<dbReference type="Proteomes" id="UP000033636">
    <property type="component" value="Unassembled WGS sequence"/>
</dbReference>
<evidence type="ECO:0000313" key="1">
    <source>
        <dbReference type="EMBL" id="MFB6491356.1"/>
    </source>
</evidence>
<comment type="caution">
    <text evidence="1">The sequence shown here is derived from an EMBL/GenBank/DDBJ whole genome shotgun (WGS) entry which is preliminary data.</text>
</comment>
<protein>
    <submittedName>
        <fullName evidence="1">Type II toxin-antitoxin system VapC family toxin</fullName>
    </submittedName>
</protein>
<reference evidence="1" key="1">
    <citation type="submission" date="2024-07" db="EMBL/GenBank/DDBJ databases">
        <title>Metagenome and Metagenome-Assembled Genomes of Archaea from a hot spring from the geothermal field of Los Azufres, Mexico.</title>
        <authorList>
            <person name="Marin-Paredes R."/>
            <person name="Martinez-Romero E."/>
            <person name="Servin-Garciduenas L.E."/>
        </authorList>
    </citation>
    <scope>NUCLEOTIDE SEQUENCE</scope>
</reference>
<sequence>MIYLDTSALIKRYVEEEGTREVDILFDSAYRGYKVLAAAALNLGEAASALDKKARRGELAGDVKEAVSLMLREIRTLTRLGNFLIVPLVGKILRSSIAAALRHHIYIIDALQIASCLYVRCEAFYTADKELAQAAEKEGIKTVVIG</sequence>
<proteinExistence type="predicted"/>
<organism evidence="1 2">
    <name type="scientific">Thermoproteus sp. AZ2</name>
    <dbReference type="NCBI Taxonomy" id="1609232"/>
    <lineage>
        <taxon>Archaea</taxon>
        <taxon>Thermoproteota</taxon>
        <taxon>Thermoprotei</taxon>
        <taxon>Thermoproteales</taxon>
        <taxon>Thermoproteaceae</taxon>
        <taxon>Thermoproteus</taxon>
    </lineage>
</organism>
<evidence type="ECO:0000313" key="2">
    <source>
        <dbReference type="Proteomes" id="UP000033636"/>
    </source>
</evidence>
<dbReference type="EMBL" id="JZWT02000030">
    <property type="protein sequence ID" value="MFB6491356.1"/>
    <property type="molecule type" value="Genomic_DNA"/>
</dbReference>
<accession>A0ACC6V3K0</accession>
<name>A0ACC6V3K0_9CREN</name>
<gene>
    <name evidence="1" type="ORF">TU35_009020</name>
</gene>